<dbReference type="EMBL" id="BFAA01024274">
    <property type="protein sequence ID" value="GCB81673.1"/>
    <property type="molecule type" value="Genomic_DNA"/>
</dbReference>
<evidence type="ECO:0000256" key="1">
    <source>
        <dbReference type="ARBA" id="ARBA00007447"/>
    </source>
</evidence>
<dbReference type="GO" id="GO:0007586">
    <property type="term" value="P:digestion"/>
    <property type="evidence" value="ECO:0007669"/>
    <property type="project" value="UniProtKB-KW"/>
</dbReference>
<keyword evidence="4" id="KW-0222">Digestion</keyword>
<dbReference type="STRING" id="75743.A0A401Q8H4"/>
<proteinExistence type="inferred from homology"/>
<keyword evidence="9" id="KW-1185">Reference proteome</keyword>
<dbReference type="AlphaFoldDB" id="A0A401Q8H4"/>
<accession>A0A401Q8H4</accession>
<dbReference type="OMA" id="XISGFEG"/>
<evidence type="ECO:0000256" key="4">
    <source>
        <dbReference type="ARBA" id="ARBA00022757"/>
    </source>
</evidence>
<organism evidence="8 9">
    <name type="scientific">Scyliorhinus torazame</name>
    <name type="common">Cloudy catshark</name>
    <name type="synonym">Catulus torazame</name>
    <dbReference type="NCBI Taxonomy" id="75743"/>
    <lineage>
        <taxon>Eukaryota</taxon>
        <taxon>Metazoa</taxon>
        <taxon>Chordata</taxon>
        <taxon>Craniata</taxon>
        <taxon>Vertebrata</taxon>
        <taxon>Chondrichthyes</taxon>
        <taxon>Elasmobranchii</taxon>
        <taxon>Galeomorphii</taxon>
        <taxon>Galeoidea</taxon>
        <taxon>Carcharhiniformes</taxon>
        <taxon>Scyliorhinidae</taxon>
        <taxon>Scyliorhinus</taxon>
    </lineage>
</organism>
<dbReference type="Proteomes" id="UP000288216">
    <property type="component" value="Unassembled WGS sequence"/>
</dbReference>
<name>A0A401Q8H4_SCYTO</name>
<dbReference type="Gene3D" id="2.40.70.10">
    <property type="entry name" value="Acid Proteases"/>
    <property type="match status" value="1"/>
</dbReference>
<dbReference type="PANTHER" id="PTHR47966:SF22">
    <property type="entry name" value="PEPSIN A-3-RELATED"/>
    <property type="match status" value="1"/>
</dbReference>
<keyword evidence="6" id="KW-1015">Disulfide bond</keyword>
<feature type="non-terminal residue" evidence="8">
    <location>
        <position position="1"/>
    </location>
</feature>
<dbReference type="PANTHER" id="PTHR47966">
    <property type="entry name" value="BETA-SITE APP-CLEAVING ENZYME, ISOFORM A-RELATED"/>
    <property type="match status" value="1"/>
</dbReference>
<comment type="caution">
    <text evidence="8">The sequence shown here is derived from an EMBL/GenBank/DDBJ whole genome shotgun (WGS) entry which is preliminary data.</text>
</comment>
<keyword evidence="2" id="KW-0645">Protease</keyword>
<evidence type="ECO:0000259" key="7">
    <source>
        <dbReference type="PROSITE" id="PS51767"/>
    </source>
</evidence>
<evidence type="ECO:0000256" key="6">
    <source>
        <dbReference type="ARBA" id="ARBA00023157"/>
    </source>
</evidence>
<keyword evidence="5" id="KW-0378">Hydrolase</keyword>
<dbReference type="SUPFAM" id="SSF50630">
    <property type="entry name" value="Acid proteases"/>
    <property type="match status" value="1"/>
</dbReference>
<dbReference type="OrthoDB" id="771136at2759"/>
<gene>
    <name evidence="8" type="ORF">scyTo_0022823</name>
</gene>
<evidence type="ECO:0000256" key="3">
    <source>
        <dbReference type="ARBA" id="ARBA00022750"/>
    </source>
</evidence>
<dbReference type="GO" id="GO:0006508">
    <property type="term" value="P:proteolysis"/>
    <property type="evidence" value="ECO:0007669"/>
    <property type="project" value="UniProtKB-KW"/>
</dbReference>
<dbReference type="PROSITE" id="PS51767">
    <property type="entry name" value="PEPTIDASE_A1"/>
    <property type="match status" value="1"/>
</dbReference>
<dbReference type="InterPro" id="IPR021109">
    <property type="entry name" value="Peptidase_aspartic_dom_sf"/>
</dbReference>
<sequence length="107" mass="11904">VAYAAVTQQEFGLTETEPGNAFSAYQMDGILGLAYPDLAASGITPFFDNMMSQNLVEQDLFAFYLTRESGESGSEVVFGGIDPYHYTGEINWVPVSRQDYWQISVDR</sequence>
<dbReference type="GO" id="GO:0004190">
    <property type="term" value="F:aspartic-type endopeptidase activity"/>
    <property type="evidence" value="ECO:0007669"/>
    <property type="project" value="UniProtKB-KW"/>
</dbReference>
<reference evidence="8 9" key="1">
    <citation type="journal article" date="2018" name="Nat. Ecol. Evol.">
        <title>Shark genomes provide insights into elasmobranch evolution and the origin of vertebrates.</title>
        <authorList>
            <person name="Hara Y"/>
            <person name="Yamaguchi K"/>
            <person name="Onimaru K"/>
            <person name="Kadota M"/>
            <person name="Koyanagi M"/>
            <person name="Keeley SD"/>
            <person name="Tatsumi K"/>
            <person name="Tanaka K"/>
            <person name="Motone F"/>
            <person name="Kageyama Y"/>
            <person name="Nozu R"/>
            <person name="Adachi N"/>
            <person name="Nishimura O"/>
            <person name="Nakagawa R"/>
            <person name="Tanegashima C"/>
            <person name="Kiyatake I"/>
            <person name="Matsumoto R"/>
            <person name="Murakumo K"/>
            <person name="Nishida K"/>
            <person name="Terakita A"/>
            <person name="Kuratani S"/>
            <person name="Sato K"/>
            <person name="Hyodo S Kuraku.S."/>
        </authorList>
    </citation>
    <scope>NUCLEOTIDE SEQUENCE [LARGE SCALE GENOMIC DNA]</scope>
</reference>
<keyword evidence="3" id="KW-0064">Aspartyl protease</keyword>
<dbReference type="InterPro" id="IPR033121">
    <property type="entry name" value="PEPTIDASE_A1"/>
</dbReference>
<protein>
    <recommendedName>
        <fullName evidence="7">Peptidase A1 domain-containing protein</fullName>
    </recommendedName>
</protein>
<evidence type="ECO:0000256" key="2">
    <source>
        <dbReference type="ARBA" id="ARBA00022670"/>
    </source>
</evidence>
<feature type="domain" description="Peptidase A1" evidence="7">
    <location>
        <begin position="1"/>
        <end position="107"/>
    </location>
</feature>
<evidence type="ECO:0000313" key="8">
    <source>
        <dbReference type="EMBL" id="GCB81673.1"/>
    </source>
</evidence>
<comment type="similarity">
    <text evidence="1">Belongs to the peptidase A1 family.</text>
</comment>
<evidence type="ECO:0000256" key="5">
    <source>
        <dbReference type="ARBA" id="ARBA00022801"/>
    </source>
</evidence>
<evidence type="ECO:0000313" key="9">
    <source>
        <dbReference type="Proteomes" id="UP000288216"/>
    </source>
</evidence>
<dbReference type="InterPro" id="IPR001461">
    <property type="entry name" value="Aspartic_peptidase_A1"/>
</dbReference>
<dbReference type="Pfam" id="PF00026">
    <property type="entry name" value="Asp"/>
    <property type="match status" value="1"/>
</dbReference>